<keyword evidence="1" id="KW-0472">Membrane</keyword>
<feature type="transmembrane region" description="Helical" evidence="1">
    <location>
        <begin position="62"/>
        <end position="80"/>
    </location>
</feature>
<feature type="transmembrane region" description="Helical" evidence="1">
    <location>
        <begin position="226"/>
        <end position="245"/>
    </location>
</feature>
<gene>
    <name evidence="2" type="ORF">AXF14_04240</name>
</gene>
<evidence type="ECO:0000313" key="2">
    <source>
        <dbReference type="EMBL" id="AMD88415.1"/>
    </source>
</evidence>
<protein>
    <recommendedName>
        <fullName evidence="4">YwiC-like protein</fullName>
    </recommendedName>
</protein>
<keyword evidence="3" id="KW-1185">Reference proteome</keyword>
<name>A0A120KLJ1_ACTRD</name>
<accession>A0A120KLJ1</accession>
<dbReference type="Pfam" id="PF14256">
    <property type="entry name" value="YwiC"/>
    <property type="match status" value="1"/>
</dbReference>
<feature type="transmembrane region" description="Helical" evidence="1">
    <location>
        <begin position="92"/>
        <end position="111"/>
    </location>
</feature>
<proteinExistence type="predicted"/>
<keyword evidence="1" id="KW-0812">Transmembrane</keyword>
<keyword evidence="1" id="KW-1133">Transmembrane helix</keyword>
<dbReference type="AlphaFoldDB" id="A0A120KLJ1"/>
<dbReference type="STRING" id="111015.AXF14_04240"/>
<dbReference type="Proteomes" id="UP000065220">
    <property type="component" value="Chromosome"/>
</dbReference>
<feature type="transmembrane region" description="Helical" evidence="1">
    <location>
        <begin position="251"/>
        <end position="267"/>
    </location>
</feature>
<dbReference type="InterPro" id="IPR025576">
    <property type="entry name" value="YwiC"/>
</dbReference>
<organism evidence="2 3">
    <name type="scientific">Actinomyces radicidentis</name>
    <dbReference type="NCBI Taxonomy" id="111015"/>
    <lineage>
        <taxon>Bacteria</taxon>
        <taxon>Bacillati</taxon>
        <taxon>Actinomycetota</taxon>
        <taxon>Actinomycetes</taxon>
        <taxon>Actinomycetales</taxon>
        <taxon>Actinomycetaceae</taxon>
        <taxon>Actinomyces</taxon>
    </lineage>
</organism>
<dbReference type="EMBL" id="CP014228">
    <property type="protein sequence ID" value="AMD88415.1"/>
    <property type="molecule type" value="Genomic_DNA"/>
</dbReference>
<evidence type="ECO:0008006" key="4">
    <source>
        <dbReference type="Google" id="ProtNLM"/>
    </source>
</evidence>
<evidence type="ECO:0000313" key="3">
    <source>
        <dbReference type="Proteomes" id="UP000065220"/>
    </source>
</evidence>
<feature type="transmembrane region" description="Helical" evidence="1">
    <location>
        <begin position="117"/>
        <end position="136"/>
    </location>
</feature>
<reference evidence="3" key="1">
    <citation type="submission" date="2016-02" db="EMBL/GenBank/DDBJ databases">
        <authorList>
            <person name="Holder M.E."/>
            <person name="Ajami N.J."/>
            <person name="Petrosino J.F."/>
        </authorList>
    </citation>
    <scope>NUCLEOTIDE SEQUENCE [LARGE SCALE GENOMIC DNA]</scope>
    <source>
        <strain evidence="3">CCUG 36733</strain>
    </source>
</reference>
<evidence type="ECO:0000256" key="1">
    <source>
        <dbReference type="SAM" id="Phobius"/>
    </source>
</evidence>
<sequence length="306" mass="34016">MTTTAKGAVKERVAKERAKQERIRRQPGRKAWVPNQHGAWAMLVMPAIVGWVVGGFSWKNLLLVPAWLGAYLTYWAWSQWLRTRSPRRRKLLIPPLVVYTGFTAVLGLITILVAPYLLQWAVVFLPLFLIAGWEVWRGRERSLLSGLSTTAAASLMAAVTYQLAVGGKGGFLGTGAGAEALRGTSPNGALTGWPWMWLVTASVVAYFCLSVPYIKLMIRERFNTRLLAGTVGVHAVCAAVAVWLATGGYLGWGHAILWVVLAVRSWWMPRKQWQLVRETHKPLRPGTMGIVEMVLEVVFLLTIATW</sequence>
<feature type="transmembrane region" description="Helical" evidence="1">
    <location>
        <begin position="39"/>
        <end position="56"/>
    </location>
</feature>
<feature type="transmembrane region" description="Helical" evidence="1">
    <location>
        <begin position="143"/>
        <end position="164"/>
    </location>
</feature>
<feature type="transmembrane region" description="Helical" evidence="1">
    <location>
        <begin position="195"/>
        <end position="214"/>
    </location>
</feature>
<dbReference type="KEGG" id="ard:AXF14_04240"/>